<dbReference type="PANTHER" id="PTHR43663:SF1">
    <property type="entry name" value="CHROMATE TRANSPORTER"/>
    <property type="match status" value="1"/>
</dbReference>
<feature type="transmembrane region" description="Helical" evidence="7">
    <location>
        <begin position="268"/>
        <end position="295"/>
    </location>
</feature>
<keyword evidence="6 7" id="KW-0472">Membrane</keyword>
<feature type="transmembrane region" description="Helical" evidence="7">
    <location>
        <begin position="110"/>
        <end position="130"/>
    </location>
</feature>
<feature type="transmembrane region" description="Helical" evidence="7">
    <location>
        <begin position="177"/>
        <end position="195"/>
    </location>
</feature>
<dbReference type="GO" id="GO:0015109">
    <property type="term" value="F:chromate transmembrane transporter activity"/>
    <property type="evidence" value="ECO:0007669"/>
    <property type="project" value="InterPro"/>
</dbReference>
<dbReference type="OrthoDB" id="9788907at2"/>
<keyword evidence="5 7" id="KW-1133">Transmembrane helix</keyword>
<evidence type="ECO:0000256" key="5">
    <source>
        <dbReference type="ARBA" id="ARBA00022989"/>
    </source>
</evidence>
<feature type="transmembrane region" description="Helical" evidence="7">
    <location>
        <begin position="151"/>
        <end position="171"/>
    </location>
</feature>
<dbReference type="GO" id="GO:0005886">
    <property type="term" value="C:plasma membrane"/>
    <property type="evidence" value="ECO:0007669"/>
    <property type="project" value="UniProtKB-SubCell"/>
</dbReference>
<sequence length="483" mass="53286">MKRETKKKFDFSLAMLKAGCIGFGGGNAVIPIIEQEFVSEKHLIEKEELNKEVIVASITPGAFSTKIAAGVGKRLFGVTGMLSSAFLMSLPGGIITVLLISVLSRMGTKMSSIIEFASLGITAFIMCLLTDYVRKVVQESQSEYKVRFIKTCIIILAVFLLTGGKNIYHLIGIDKTPIFAVSAIHVLSASFFGIFYTKCRFNLKNTLISILIVTIYFLCVGKAELIKNEYVFLFVQVLMISLSCYGLKDSISKSKKFRIVPWHPFIKTEFICLSLVCIIAIPALVVSMDSAIYLVKGMFSTWISFGGGDAYLTVADGMFVSTQMVSADEFYGRLVSIVNILPGSILCKTLSGIGYYIGFHATGSIFAGYIVAFAGFICSVTGSCAVLSLGYYLYECFEELDVLKLIRRWIRPIVSGLLLNVMISMLNNGMNIGRNLEKNPLFILGIILGIYILNVFLYYKYKFKSGILIIISVTLSLLVSKFI</sequence>
<evidence type="ECO:0000256" key="6">
    <source>
        <dbReference type="ARBA" id="ARBA00023136"/>
    </source>
</evidence>
<evidence type="ECO:0000313" key="9">
    <source>
        <dbReference type="Proteomes" id="UP000255036"/>
    </source>
</evidence>
<dbReference type="RefSeq" id="WP_115481040.1">
    <property type="nucleotide sequence ID" value="NZ_QRCT01000013.1"/>
</dbReference>
<evidence type="ECO:0000256" key="4">
    <source>
        <dbReference type="ARBA" id="ARBA00022692"/>
    </source>
</evidence>
<dbReference type="PANTHER" id="PTHR43663">
    <property type="entry name" value="CHROMATE TRANSPORT PROTEIN-RELATED"/>
    <property type="match status" value="1"/>
</dbReference>
<accession>A0A371AXI5</accession>
<keyword evidence="4 7" id="KW-0812">Transmembrane</keyword>
<dbReference type="InterPro" id="IPR003370">
    <property type="entry name" value="Chromate_transpt"/>
</dbReference>
<dbReference type="Proteomes" id="UP000255036">
    <property type="component" value="Unassembled WGS sequence"/>
</dbReference>
<name>A0A371AXI5_9FIRM</name>
<gene>
    <name evidence="8" type="ORF">DWV06_04795</name>
</gene>
<organism evidence="8 9">
    <name type="scientific">Anaerosacchariphilus polymeriproducens</name>
    <dbReference type="NCBI Taxonomy" id="1812858"/>
    <lineage>
        <taxon>Bacteria</taxon>
        <taxon>Bacillati</taxon>
        <taxon>Bacillota</taxon>
        <taxon>Clostridia</taxon>
        <taxon>Lachnospirales</taxon>
        <taxon>Lachnospiraceae</taxon>
        <taxon>Anaerosacchariphilus</taxon>
    </lineage>
</organism>
<feature type="transmembrane region" description="Helical" evidence="7">
    <location>
        <begin position="465"/>
        <end position="482"/>
    </location>
</feature>
<evidence type="ECO:0000256" key="3">
    <source>
        <dbReference type="ARBA" id="ARBA00022475"/>
    </source>
</evidence>
<comment type="similarity">
    <text evidence="2">Belongs to the chromate ion transporter (CHR) (TC 2.A.51) family.</text>
</comment>
<feature type="transmembrane region" description="Helical" evidence="7">
    <location>
        <begin position="230"/>
        <end position="247"/>
    </location>
</feature>
<dbReference type="EMBL" id="QRCT01000013">
    <property type="protein sequence ID" value="RDU24296.1"/>
    <property type="molecule type" value="Genomic_DNA"/>
</dbReference>
<reference evidence="8 9" key="1">
    <citation type="submission" date="2018-07" db="EMBL/GenBank/DDBJ databases">
        <title>Anaerosacharophilus polymeroproducens gen. nov. sp. nov., an anaerobic bacterium isolated from salt field.</title>
        <authorList>
            <person name="Kim W."/>
            <person name="Yang S.-H."/>
            <person name="Oh J."/>
            <person name="Lee J.-H."/>
            <person name="Kwon K.K."/>
        </authorList>
    </citation>
    <scope>NUCLEOTIDE SEQUENCE [LARGE SCALE GENOMIC DNA]</scope>
    <source>
        <strain evidence="8 9">MCWD5</strain>
    </source>
</reference>
<dbReference type="AlphaFoldDB" id="A0A371AXI5"/>
<feature type="transmembrane region" description="Helical" evidence="7">
    <location>
        <begin position="84"/>
        <end position="104"/>
    </location>
</feature>
<evidence type="ECO:0000256" key="1">
    <source>
        <dbReference type="ARBA" id="ARBA00004651"/>
    </source>
</evidence>
<evidence type="ECO:0000256" key="2">
    <source>
        <dbReference type="ARBA" id="ARBA00005262"/>
    </source>
</evidence>
<dbReference type="Pfam" id="PF02417">
    <property type="entry name" value="Chromate_transp"/>
    <property type="match status" value="2"/>
</dbReference>
<keyword evidence="9" id="KW-1185">Reference proteome</keyword>
<protein>
    <submittedName>
        <fullName evidence="8">Chromate transporter</fullName>
    </submittedName>
</protein>
<feature type="transmembrane region" description="Helical" evidence="7">
    <location>
        <begin position="369"/>
        <end position="394"/>
    </location>
</feature>
<comment type="caution">
    <text evidence="8">The sequence shown here is derived from an EMBL/GenBank/DDBJ whole genome shotgun (WGS) entry which is preliminary data.</text>
</comment>
<keyword evidence="3" id="KW-1003">Cell membrane</keyword>
<feature type="transmembrane region" description="Helical" evidence="7">
    <location>
        <begin position="441"/>
        <end position="459"/>
    </location>
</feature>
<proteinExistence type="inferred from homology"/>
<evidence type="ECO:0000313" key="8">
    <source>
        <dbReference type="EMBL" id="RDU24296.1"/>
    </source>
</evidence>
<dbReference type="InterPro" id="IPR052518">
    <property type="entry name" value="CHR_Transporter"/>
</dbReference>
<evidence type="ECO:0000256" key="7">
    <source>
        <dbReference type="SAM" id="Phobius"/>
    </source>
</evidence>
<feature type="transmembrane region" description="Helical" evidence="7">
    <location>
        <begin position="409"/>
        <end position="429"/>
    </location>
</feature>
<feature type="transmembrane region" description="Helical" evidence="7">
    <location>
        <begin position="334"/>
        <end position="357"/>
    </location>
</feature>
<comment type="subcellular location">
    <subcellularLocation>
        <location evidence="1">Cell membrane</location>
        <topology evidence="1">Multi-pass membrane protein</topology>
    </subcellularLocation>
</comment>
<feature type="transmembrane region" description="Helical" evidence="7">
    <location>
        <begin position="207"/>
        <end position="224"/>
    </location>
</feature>